<evidence type="ECO:0000256" key="1">
    <source>
        <dbReference type="SAM" id="MobiDB-lite"/>
    </source>
</evidence>
<dbReference type="Pfam" id="PF12728">
    <property type="entry name" value="HTH_17"/>
    <property type="match status" value="1"/>
</dbReference>
<feature type="region of interest" description="Disordered" evidence="1">
    <location>
        <begin position="33"/>
        <end position="61"/>
    </location>
</feature>
<evidence type="ECO:0000313" key="3">
    <source>
        <dbReference type="EMBL" id="SHF53243.1"/>
    </source>
</evidence>
<reference evidence="3 4" key="1">
    <citation type="submission" date="2016-11" db="EMBL/GenBank/DDBJ databases">
        <authorList>
            <person name="Jaros S."/>
            <person name="Januszkiewicz K."/>
            <person name="Wedrychowicz H."/>
        </authorList>
    </citation>
    <scope>NUCLEOTIDE SEQUENCE [LARGE SCALE GENOMIC DNA]</scope>
    <source>
        <strain evidence="3 4">DSM 26897</strain>
    </source>
</reference>
<dbReference type="InterPro" id="IPR010093">
    <property type="entry name" value="SinI_DNA-bd"/>
</dbReference>
<dbReference type="EMBL" id="FQUO01000009">
    <property type="protein sequence ID" value="SHF53243.1"/>
    <property type="molecule type" value="Genomic_DNA"/>
</dbReference>
<evidence type="ECO:0000313" key="4">
    <source>
        <dbReference type="Proteomes" id="UP000184368"/>
    </source>
</evidence>
<keyword evidence="4" id="KW-1185">Reference proteome</keyword>
<dbReference type="InterPro" id="IPR036388">
    <property type="entry name" value="WH-like_DNA-bd_sf"/>
</dbReference>
<dbReference type="OrthoDB" id="9806994at2"/>
<dbReference type="InterPro" id="IPR009061">
    <property type="entry name" value="DNA-bd_dom_put_sf"/>
</dbReference>
<sequence length="61" mass="6838">MSQANATLLTKKEAASYLRVSVSTLNRWKKAGTLKGHKAGRQTRYKPEEIQAFLNNQTTNS</sequence>
<dbReference type="Proteomes" id="UP000184368">
    <property type="component" value="Unassembled WGS sequence"/>
</dbReference>
<dbReference type="Gene3D" id="1.10.10.10">
    <property type="entry name" value="Winged helix-like DNA-binding domain superfamily/Winged helix DNA-binding domain"/>
    <property type="match status" value="1"/>
</dbReference>
<dbReference type="SUPFAM" id="SSF46955">
    <property type="entry name" value="Putative DNA-binding domain"/>
    <property type="match status" value="1"/>
</dbReference>
<evidence type="ECO:0000259" key="2">
    <source>
        <dbReference type="Pfam" id="PF12728"/>
    </source>
</evidence>
<organism evidence="3 4">
    <name type="scientific">Cnuella takakiae</name>
    <dbReference type="NCBI Taxonomy" id="1302690"/>
    <lineage>
        <taxon>Bacteria</taxon>
        <taxon>Pseudomonadati</taxon>
        <taxon>Bacteroidota</taxon>
        <taxon>Chitinophagia</taxon>
        <taxon>Chitinophagales</taxon>
        <taxon>Chitinophagaceae</taxon>
        <taxon>Cnuella</taxon>
    </lineage>
</organism>
<name>A0A1M5CER7_9BACT</name>
<accession>A0A1M5CER7</accession>
<dbReference type="NCBIfam" id="TIGR01764">
    <property type="entry name" value="excise"/>
    <property type="match status" value="1"/>
</dbReference>
<gene>
    <name evidence="3" type="ORF">SAMN05444008_10941</name>
</gene>
<dbReference type="RefSeq" id="WP_073043711.1">
    <property type="nucleotide sequence ID" value="NZ_FQUO01000009.1"/>
</dbReference>
<proteinExistence type="predicted"/>
<dbReference type="GO" id="GO:0003677">
    <property type="term" value="F:DNA binding"/>
    <property type="evidence" value="ECO:0007669"/>
    <property type="project" value="InterPro"/>
</dbReference>
<dbReference type="InterPro" id="IPR041657">
    <property type="entry name" value="HTH_17"/>
</dbReference>
<dbReference type="AlphaFoldDB" id="A0A1M5CER7"/>
<protein>
    <submittedName>
        <fullName evidence="3">DNA binding domain-containing protein, excisionase family</fullName>
    </submittedName>
</protein>
<feature type="compositionally biased region" description="Basic residues" evidence="1">
    <location>
        <begin position="33"/>
        <end position="44"/>
    </location>
</feature>
<feature type="domain" description="Helix-turn-helix" evidence="2">
    <location>
        <begin position="8"/>
        <end position="57"/>
    </location>
</feature>